<comment type="caution">
    <text evidence="1">The sequence shown here is derived from an EMBL/GenBank/DDBJ whole genome shotgun (WGS) entry which is preliminary data.</text>
</comment>
<accession>W4L279</accession>
<evidence type="ECO:0000313" key="2">
    <source>
        <dbReference type="Proteomes" id="UP000019140"/>
    </source>
</evidence>
<gene>
    <name evidence="1" type="ORF">ETSY2_54395</name>
</gene>
<dbReference type="EMBL" id="AZHX01003059">
    <property type="protein sequence ID" value="ETW92142.1"/>
    <property type="molecule type" value="Genomic_DNA"/>
</dbReference>
<dbReference type="PANTHER" id="PTHR33099">
    <property type="entry name" value="FE2OG DIOXYGENASE DOMAIN-CONTAINING PROTEIN"/>
    <property type="match status" value="1"/>
</dbReference>
<keyword evidence="2" id="KW-1185">Reference proteome</keyword>
<dbReference type="AlphaFoldDB" id="W4L279"/>
<sequence>MAYLQRLEDVLQRVKRPGSFSTGGPVATLPLPGLRVNGIPGIIGLPLNDHAAKTLRGKCSQAPFGRKEQTIVDLKVRRTWQLDPSHFTISNPQWEGRINRLLPRVKEDLGCDETQGVTCELYKLLLYEPSGFFKVSTI</sequence>
<dbReference type="HOGENOM" id="CLU_1851466_0_0_7"/>
<name>W4L279_9BACT</name>
<proteinExistence type="predicted"/>
<reference evidence="1 2" key="1">
    <citation type="journal article" date="2014" name="Nature">
        <title>An environmental bacterial taxon with a large and distinct metabolic repertoire.</title>
        <authorList>
            <person name="Wilson M.C."/>
            <person name="Mori T."/>
            <person name="Ruckert C."/>
            <person name="Uria A.R."/>
            <person name="Helf M.J."/>
            <person name="Takada K."/>
            <person name="Gernert C."/>
            <person name="Steffens U.A."/>
            <person name="Heycke N."/>
            <person name="Schmitt S."/>
            <person name="Rinke C."/>
            <person name="Helfrich E.J."/>
            <person name="Brachmann A.O."/>
            <person name="Gurgui C."/>
            <person name="Wakimoto T."/>
            <person name="Kracht M."/>
            <person name="Crusemann M."/>
            <person name="Hentschel U."/>
            <person name="Abe I."/>
            <person name="Matsunaga S."/>
            <person name="Kalinowski J."/>
            <person name="Takeyama H."/>
            <person name="Piel J."/>
        </authorList>
    </citation>
    <scope>NUCLEOTIDE SEQUENCE [LARGE SCALE GENOMIC DNA]</scope>
    <source>
        <strain evidence="2">TSY2</strain>
    </source>
</reference>
<organism evidence="1 2">
    <name type="scientific">Candidatus Entotheonella gemina</name>
    <dbReference type="NCBI Taxonomy" id="1429439"/>
    <lineage>
        <taxon>Bacteria</taxon>
        <taxon>Pseudomonadati</taxon>
        <taxon>Nitrospinota/Tectimicrobiota group</taxon>
        <taxon>Candidatus Tectimicrobiota</taxon>
        <taxon>Candidatus Entotheonellia</taxon>
        <taxon>Candidatus Entotheonellales</taxon>
        <taxon>Candidatus Entotheonellaceae</taxon>
        <taxon>Candidatus Entotheonella</taxon>
    </lineage>
</organism>
<protein>
    <submittedName>
        <fullName evidence="1">Uncharacterized protein</fullName>
    </submittedName>
</protein>
<evidence type="ECO:0000313" key="1">
    <source>
        <dbReference type="EMBL" id="ETW92142.1"/>
    </source>
</evidence>
<dbReference type="PANTHER" id="PTHR33099:SF7">
    <property type="entry name" value="MYND-TYPE DOMAIN-CONTAINING PROTEIN"/>
    <property type="match status" value="1"/>
</dbReference>
<dbReference type="Proteomes" id="UP000019140">
    <property type="component" value="Unassembled WGS sequence"/>
</dbReference>